<dbReference type="Gene3D" id="3.30.200.20">
    <property type="entry name" value="Phosphorylase Kinase, domain 1"/>
    <property type="match status" value="1"/>
</dbReference>
<dbReference type="Pfam" id="PF01259">
    <property type="entry name" value="SAICAR_synt"/>
    <property type="match status" value="1"/>
</dbReference>
<dbReference type="EC" id="6.3.2.6" evidence="3"/>
<dbReference type="NCBIfam" id="TIGR00081">
    <property type="entry name" value="purC"/>
    <property type="match status" value="1"/>
</dbReference>
<sequence length="244" mass="27928">MAKDSPVKQKLVYEGKAKKIWTTKDDDLYISEFKDDLTAFNGEKKSSEEGKGALNNKISTELFKFLNAKGIPTHFVEMLDDNHMLHKKAEVILIEVIVRNIATGSLSRNLGIEDGKILPFTLVEFDYKNDELGDPKLNDQHCMILGLVEEEAELDYIRYMARRINKLLKAFYAERKLTLVDFKLEFGRDSNGNIILIDELSPDNFRLWDSESGEKMDKDRFREGLGGLKVAYEEVLNRILGGTK</sequence>
<dbReference type="UniPathway" id="UPA00074">
    <property type="reaction ID" value="UER00131"/>
</dbReference>
<evidence type="ECO:0000256" key="8">
    <source>
        <dbReference type="ARBA" id="ARBA00048475"/>
    </source>
</evidence>
<dbReference type="PANTHER" id="PTHR43599">
    <property type="entry name" value="MULTIFUNCTIONAL PROTEIN ADE2"/>
    <property type="match status" value="1"/>
</dbReference>
<dbReference type="HAMAP" id="MF_00137">
    <property type="entry name" value="SAICAR_synth"/>
    <property type="match status" value="1"/>
</dbReference>
<dbReference type="Gene3D" id="3.30.470.20">
    <property type="entry name" value="ATP-grasp fold, B domain"/>
    <property type="match status" value="1"/>
</dbReference>
<dbReference type="InterPro" id="IPR018236">
    <property type="entry name" value="SAICAR_synthetase_CS"/>
</dbReference>
<dbReference type="SUPFAM" id="SSF56104">
    <property type="entry name" value="SAICAR synthase-like"/>
    <property type="match status" value="1"/>
</dbReference>
<keyword evidence="5" id="KW-0547">Nucleotide-binding</keyword>
<evidence type="ECO:0000256" key="7">
    <source>
        <dbReference type="ARBA" id="ARBA00022840"/>
    </source>
</evidence>
<evidence type="ECO:0000256" key="5">
    <source>
        <dbReference type="ARBA" id="ARBA00022741"/>
    </source>
</evidence>
<dbReference type="PROSITE" id="PS01058">
    <property type="entry name" value="SAICAR_SYNTHETASE_2"/>
    <property type="match status" value="1"/>
</dbReference>
<evidence type="ECO:0000256" key="3">
    <source>
        <dbReference type="ARBA" id="ARBA00012217"/>
    </source>
</evidence>
<feature type="domain" description="SAICAR synthetase/ADE2 N-terminal" evidence="9">
    <location>
        <begin position="12"/>
        <end position="238"/>
    </location>
</feature>
<accession>A0A1W1C179</accession>
<reference evidence="10" key="1">
    <citation type="submission" date="2016-10" db="EMBL/GenBank/DDBJ databases">
        <authorList>
            <person name="de Groot N.N."/>
        </authorList>
    </citation>
    <scope>NUCLEOTIDE SEQUENCE</scope>
</reference>
<comment type="catalytic activity">
    <reaction evidence="8">
        <text>5-amino-1-(5-phospho-D-ribosyl)imidazole-4-carboxylate + L-aspartate + ATP = (2S)-2-[5-amino-1-(5-phospho-beta-D-ribosyl)imidazole-4-carboxamido]succinate + ADP + phosphate + 2 H(+)</text>
        <dbReference type="Rhea" id="RHEA:22628"/>
        <dbReference type="ChEBI" id="CHEBI:15378"/>
        <dbReference type="ChEBI" id="CHEBI:29991"/>
        <dbReference type="ChEBI" id="CHEBI:30616"/>
        <dbReference type="ChEBI" id="CHEBI:43474"/>
        <dbReference type="ChEBI" id="CHEBI:58443"/>
        <dbReference type="ChEBI" id="CHEBI:77657"/>
        <dbReference type="ChEBI" id="CHEBI:456216"/>
        <dbReference type="EC" id="6.3.2.6"/>
    </reaction>
</comment>
<dbReference type="InterPro" id="IPR001636">
    <property type="entry name" value="SAICAR_synth"/>
</dbReference>
<dbReference type="FunFam" id="3.30.470.20:FF:000006">
    <property type="entry name" value="Phosphoribosylaminoimidazole-succinocarboxamide synthase"/>
    <property type="match status" value="1"/>
</dbReference>
<comment type="similarity">
    <text evidence="2">Belongs to the SAICAR synthetase family.</text>
</comment>
<evidence type="ECO:0000313" key="10">
    <source>
        <dbReference type="EMBL" id="SFV59598.1"/>
    </source>
</evidence>
<dbReference type="AlphaFoldDB" id="A0A1W1C179"/>
<dbReference type="PROSITE" id="PS01057">
    <property type="entry name" value="SAICAR_SYNTHETASE_1"/>
    <property type="match status" value="1"/>
</dbReference>
<dbReference type="GO" id="GO:0004639">
    <property type="term" value="F:phosphoribosylaminoimidazolesuccinocarboxamide synthase activity"/>
    <property type="evidence" value="ECO:0007669"/>
    <property type="project" value="UniProtKB-EC"/>
</dbReference>
<gene>
    <name evidence="10" type="ORF">MNB_SV-10-1209</name>
</gene>
<dbReference type="PANTHER" id="PTHR43599:SF3">
    <property type="entry name" value="SI:DKEY-6E2.2"/>
    <property type="match status" value="1"/>
</dbReference>
<dbReference type="InterPro" id="IPR050089">
    <property type="entry name" value="SAICAR_synthetase"/>
</dbReference>
<keyword evidence="7" id="KW-0067">ATP-binding</keyword>
<comment type="pathway">
    <text evidence="1">Purine metabolism; IMP biosynthesis via de novo pathway; 5-amino-1-(5-phospho-D-ribosyl)imidazole-4-carboxamide from 5-amino-1-(5-phospho-D-ribosyl)imidazole-4-carboxylate: step 1/2.</text>
</comment>
<organism evidence="10">
    <name type="scientific">hydrothermal vent metagenome</name>
    <dbReference type="NCBI Taxonomy" id="652676"/>
    <lineage>
        <taxon>unclassified sequences</taxon>
        <taxon>metagenomes</taxon>
        <taxon>ecological metagenomes</taxon>
    </lineage>
</organism>
<name>A0A1W1C179_9ZZZZ</name>
<keyword evidence="6" id="KW-0658">Purine biosynthesis</keyword>
<dbReference type="EMBL" id="FPHL01000020">
    <property type="protein sequence ID" value="SFV59598.1"/>
    <property type="molecule type" value="Genomic_DNA"/>
</dbReference>
<dbReference type="InterPro" id="IPR033934">
    <property type="entry name" value="SAICAR_synt_PurC"/>
</dbReference>
<dbReference type="InterPro" id="IPR028923">
    <property type="entry name" value="SAICAR_synt/ADE2_N"/>
</dbReference>
<dbReference type="GO" id="GO:0005524">
    <property type="term" value="F:ATP binding"/>
    <property type="evidence" value="ECO:0007669"/>
    <property type="project" value="UniProtKB-KW"/>
</dbReference>
<dbReference type="GO" id="GO:0009236">
    <property type="term" value="P:cobalamin biosynthetic process"/>
    <property type="evidence" value="ECO:0007669"/>
    <property type="project" value="InterPro"/>
</dbReference>
<dbReference type="CDD" id="cd01415">
    <property type="entry name" value="SAICAR_synt_PurC"/>
    <property type="match status" value="1"/>
</dbReference>
<evidence type="ECO:0000256" key="4">
    <source>
        <dbReference type="ARBA" id="ARBA00022598"/>
    </source>
</evidence>
<evidence type="ECO:0000259" key="9">
    <source>
        <dbReference type="Pfam" id="PF01259"/>
    </source>
</evidence>
<evidence type="ECO:0000256" key="2">
    <source>
        <dbReference type="ARBA" id="ARBA00010190"/>
    </source>
</evidence>
<evidence type="ECO:0000256" key="6">
    <source>
        <dbReference type="ARBA" id="ARBA00022755"/>
    </source>
</evidence>
<protein>
    <recommendedName>
        <fullName evidence="3">phosphoribosylaminoimidazolesuccinocarboxamide synthase</fullName>
        <ecNumber evidence="3">6.3.2.6</ecNumber>
    </recommendedName>
</protein>
<evidence type="ECO:0000256" key="1">
    <source>
        <dbReference type="ARBA" id="ARBA00004672"/>
    </source>
</evidence>
<dbReference type="GO" id="GO:0006189">
    <property type="term" value="P:'de novo' IMP biosynthetic process"/>
    <property type="evidence" value="ECO:0007669"/>
    <property type="project" value="UniProtKB-UniPathway"/>
</dbReference>
<keyword evidence="4 10" id="KW-0436">Ligase</keyword>
<proteinExistence type="inferred from homology"/>